<reference evidence="2" key="1">
    <citation type="submission" date="2009-05" db="EMBL/GenBank/DDBJ databases">
        <authorList>
            <person name="Harkins D.M."/>
            <person name="DeShazer D."/>
            <person name="Woods D.E."/>
            <person name="Brinkac L.M."/>
            <person name="Brown K.A."/>
            <person name="Hung G.C."/>
            <person name="Tuanyok A."/>
            <person name="Zhang B."/>
            <person name="Nierman W.C."/>
        </authorList>
    </citation>
    <scope>NUCLEOTIDE SEQUENCE [LARGE SCALE GENOMIC DNA]</scope>
    <source>
        <strain evidence="2">1710a</strain>
    </source>
</reference>
<organism evidence="2">
    <name type="scientific">Burkholderia pseudomallei 1710a</name>
    <dbReference type="NCBI Taxonomy" id="320371"/>
    <lineage>
        <taxon>Bacteria</taxon>
        <taxon>Pseudomonadati</taxon>
        <taxon>Pseudomonadota</taxon>
        <taxon>Betaproteobacteria</taxon>
        <taxon>Burkholderiales</taxon>
        <taxon>Burkholderiaceae</taxon>
        <taxon>Burkholderia</taxon>
        <taxon>pseudomallei group</taxon>
    </lineage>
</organism>
<protein>
    <submittedName>
        <fullName evidence="2">Uncharacterized protein</fullName>
    </submittedName>
</protein>
<evidence type="ECO:0000256" key="1">
    <source>
        <dbReference type="SAM" id="Coils"/>
    </source>
</evidence>
<accession>A0A0E1W1E2</accession>
<proteinExistence type="predicted"/>
<dbReference type="EMBL" id="CM000833">
    <property type="protein sequence ID" value="EET03467.1"/>
    <property type="molecule type" value="Genomic_DNA"/>
</dbReference>
<feature type="coiled-coil region" evidence="1">
    <location>
        <begin position="1"/>
        <end position="28"/>
    </location>
</feature>
<dbReference type="AlphaFoldDB" id="A0A0E1W1E2"/>
<gene>
    <name evidence="2" type="ORF">BURPS1710A_A1810</name>
</gene>
<evidence type="ECO:0000313" key="2">
    <source>
        <dbReference type="EMBL" id="EET03467.1"/>
    </source>
</evidence>
<sequence>MSDVECRMSNVERRMSNVERRTSNAEHEAPDAFECRVRQRSTPPMQHGRTPPFRRTDRFAAGAAHPCDVRFSPRHPRGNRLYTLLRAALIQR</sequence>
<dbReference type="Gene3D" id="1.20.5.110">
    <property type="match status" value="1"/>
</dbReference>
<name>A0A0E1W1E2_BURPE</name>
<dbReference type="Proteomes" id="UP000001812">
    <property type="component" value="Chromosome II"/>
</dbReference>
<dbReference type="HOGENOM" id="CLU_2407624_0_0_4"/>
<keyword evidence="1" id="KW-0175">Coiled coil</keyword>